<sequence length="266" mass="29899">MDERDERCTYPGGIAAVLEEMDARRDPLAFAEGEALPPSDVALAPLKAARVPAPDQDPERRAPIASPNRRKFLALREELQGHSELACLHGLLVAHLRKAAQPPHTAALFVRLWTEEADHLLEELDLRWQVSALTTFGEHGATEAQRTVGEALSVLCGMMKLYETERRYSGFGASKSFRLKRRSRASLPLDMDPFSLDAGGLDMNMLGRLWRMAEGDRVIRPLAHNVLDRLMHDPRTVFRRLRRMRVRKARRAARAARTQDAAHSTG</sequence>
<accession>A0A365U6R4</accession>
<dbReference type="RefSeq" id="WP_113289796.1">
    <property type="nucleotide sequence ID" value="NZ_QNTQ01000011.1"/>
</dbReference>
<comment type="caution">
    <text evidence="1">The sequence shown here is derived from an EMBL/GenBank/DDBJ whole genome shotgun (WGS) entry which is preliminary data.</text>
</comment>
<gene>
    <name evidence="1" type="ORF">DRV85_12410</name>
</gene>
<protein>
    <submittedName>
        <fullName evidence="1">Uncharacterized protein</fullName>
    </submittedName>
</protein>
<proteinExistence type="predicted"/>
<organism evidence="1 2">
    <name type="scientific">Rhodosalinus halophilus</name>
    <dbReference type="NCBI Taxonomy" id="2259333"/>
    <lineage>
        <taxon>Bacteria</taxon>
        <taxon>Pseudomonadati</taxon>
        <taxon>Pseudomonadota</taxon>
        <taxon>Alphaproteobacteria</taxon>
        <taxon>Rhodobacterales</taxon>
        <taxon>Paracoccaceae</taxon>
        <taxon>Rhodosalinus</taxon>
    </lineage>
</organism>
<dbReference type="EMBL" id="QNTQ01000011">
    <property type="protein sequence ID" value="RBI84242.1"/>
    <property type="molecule type" value="Genomic_DNA"/>
</dbReference>
<dbReference type="AlphaFoldDB" id="A0A365U6R4"/>
<evidence type="ECO:0000313" key="2">
    <source>
        <dbReference type="Proteomes" id="UP000253370"/>
    </source>
</evidence>
<keyword evidence="2" id="KW-1185">Reference proteome</keyword>
<dbReference type="Proteomes" id="UP000253370">
    <property type="component" value="Unassembled WGS sequence"/>
</dbReference>
<name>A0A365U6R4_9RHOB</name>
<dbReference type="OrthoDB" id="7834507at2"/>
<evidence type="ECO:0000313" key="1">
    <source>
        <dbReference type="EMBL" id="RBI84242.1"/>
    </source>
</evidence>
<reference evidence="1 2" key="1">
    <citation type="submission" date="2018-07" db="EMBL/GenBank/DDBJ databases">
        <title>Rhodosalinus sp. strain E84T genomic sequence and assembly.</title>
        <authorList>
            <person name="Liu Z.-W."/>
            <person name="Lu D.-C."/>
        </authorList>
    </citation>
    <scope>NUCLEOTIDE SEQUENCE [LARGE SCALE GENOMIC DNA]</scope>
    <source>
        <strain evidence="1 2">E84</strain>
    </source>
</reference>